<dbReference type="EMBL" id="JACJSK010000001">
    <property type="protein sequence ID" value="MBD2542479.1"/>
    <property type="molecule type" value="Genomic_DNA"/>
</dbReference>
<organism evidence="1 2">
    <name type="scientific">Planktothricoides raciborskii FACHB-1370</name>
    <dbReference type="NCBI Taxonomy" id="2949576"/>
    <lineage>
        <taxon>Bacteria</taxon>
        <taxon>Bacillati</taxon>
        <taxon>Cyanobacteriota</taxon>
        <taxon>Cyanophyceae</taxon>
        <taxon>Oscillatoriophycideae</taxon>
        <taxon>Oscillatoriales</taxon>
        <taxon>Oscillatoriaceae</taxon>
        <taxon>Planktothricoides</taxon>
    </lineage>
</organism>
<protein>
    <submittedName>
        <fullName evidence="1">Antitoxin family protein</fullName>
    </submittedName>
</protein>
<dbReference type="SUPFAM" id="SSF141694">
    <property type="entry name" value="AF2212/PG0164-like"/>
    <property type="match status" value="1"/>
</dbReference>
<dbReference type="InterPro" id="IPR008203">
    <property type="entry name" value="AF2212-like"/>
</dbReference>
<evidence type="ECO:0000313" key="2">
    <source>
        <dbReference type="Proteomes" id="UP000641954"/>
    </source>
</evidence>
<evidence type="ECO:0000313" key="1">
    <source>
        <dbReference type="EMBL" id="MBD2542479.1"/>
    </source>
</evidence>
<gene>
    <name evidence="1" type="ORF">H6G72_01035</name>
</gene>
<dbReference type="RefSeq" id="WP_190876887.1">
    <property type="nucleotide sequence ID" value="NZ_JACJSK010000001.1"/>
</dbReference>
<keyword evidence="2" id="KW-1185">Reference proteome</keyword>
<accession>A0ABR8E6N2</accession>
<proteinExistence type="predicted"/>
<dbReference type="Proteomes" id="UP000641954">
    <property type="component" value="Unassembled WGS sequence"/>
</dbReference>
<name>A0ABR8E6N2_9CYAN</name>
<sequence length="80" mass="9156">MPQALKAIYHSGTFILQTACDLPEGVEVELFVKAPQVIPPKITDIATRQKFLTLLVERMQENPIPSNAPQFTRDMLYERR</sequence>
<comment type="caution">
    <text evidence="1">The sequence shown here is derived from an EMBL/GenBank/DDBJ whole genome shotgun (WGS) entry which is preliminary data.</text>
</comment>
<reference evidence="1 2" key="1">
    <citation type="journal article" date="2020" name="ISME J.">
        <title>Comparative genomics reveals insights into cyanobacterial evolution and habitat adaptation.</title>
        <authorList>
            <person name="Chen M.Y."/>
            <person name="Teng W.K."/>
            <person name="Zhao L."/>
            <person name="Hu C.X."/>
            <person name="Zhou Y.K."/>
            <person name="Han B.P."/>
            <person name="Song L.R."/>
            <person name="Shu W.S."/>
        </authorList>
    </citation>
    <scope>NUCLEOTIDE SEQUENCE [LARGE SCALE GENOMIC DNA]</scope>
    <source>
        <strain evidence="1 2">FACHB-1370</strain>
    </source>
</reference>
<dbReference type="Pfam" id="PF01954">
    <property type="entry name" value="AF2212-like"/>
    <property type="match status" value="1"/>
</dbReference>